<name>A0A0N1P040_9EURO</name>
<dbReference type="VEuPathDB" id="FungiDB:AB675_3385"/>
<accession>A0A0N1P040</accession>
<feature type="compositionally biased region" description="Low complexity" evidence="1">
    <location>
        <begin position="287"/>
        <end position="298"/>
    </location>
</feature>
<feature type="compositionally biased region" description="Low complexity" evidence="1">
    <location>
        <begin position="692"/>
        <end position="702"/>
    </location>
</feature>
<feature type="region of interest" description="Disordered" evidence="1">
    <location>
        <begin position="638"/>
        <end position="731"/>
    </location>
</feature>
<dbReference type="RefSeq" id="XP_017999707.1">
    <property type="nucleotide sequence ID" value="XM_018143431.1"/>
</dbReference>
<dbReference type="STRING" id="1664694.A0A0N1P040"/>
<feature type="compositionally biased region" description="Pro residues" evidence="1">
    <location>
        <begin position="10"/>
        <end position="19"/>
    </location>
</feature>
<reference evidence="2 3" key="1">
    <citation type="submission" date="2015-06" db="EMBL/GenBank/DDBJ databases">
        <title>Draft genome of the ant-associated black yeast Phialophora attae CBS 131958.</title>
        <authorList>
            <person name="Moreno L.F."/>
            <person name="Stielow B.J."/>
            <person name="de Hoog S."/>
            <person name="Vicente V.A."/>
            <person name="Weiss V.A."/>
            <person name="de Vries M."/>
            <person name="Cruz L.M."/>
            <person name="Souza E.M."/>
        </authorList>
    </citation>
    <scope>NUCLEOTIDE SEQUENCE [LARGE SCALE GENOMIC DNA]</scope>
    <source>
        <strain evidence="2 3">CBS 131958</strain>
    </source>
</reference>
<dbReference type="GeneID" id="28735311"/>
<feature type="compositionally biased region" description="Basic and acidic residues" evidence="1">
    <location>
        <begin position="302"/>
        <end position="319"/>
    </location>
</feature>
<evidence type="ECO:0000256" key="1">
    <source>
        <dbReference type="SAM" id="MobiDB-lite"/>
    </source>
</evidence>
<sequence>MDVVDMKTPAEPPSIPQEPVPLACSSPDRPSLSTFERVVCSNPPILDSLFAQLTTQDALHIYHTSPYLRAFLRNSPTAWRFVSWRLYQQTVTAPTPTNSTNQPKQSSNYALDHLLISVINPYSTRLQSLELDNTAVSGSTLSQTVLVLRRDTLQHLSVRGCKNVSLKYHINPWLQMHALAKQAGVFPYDKLALKSLYTYRCRHHRRRPYLPQSLNRKESDSEPTHELVKACHELGIWTDTAWCTTPGPRCFRRRGYVTMRTPQDPREVWVVFDRLWRSKNWIGPAETNSSSNTTNASSPNQRRSDPRLWESQEVARKGEATGISGDGKDVPMHLRASHRVFVEDHQCHQCGETILERCEQCSILMHCSGCRKTLCASCAFDRPYLRNKTAPKDDRNKFWWAPGCAISPCSMQDSDTQPPFANAGNLGPGNALPNLRFKWCCTEPVFSGGGGISFQTTTRNADHIRAAPLPKDHGWEDKEFAEASEDSSCGCTKGELAGRWKSLPDFFIKNLALNEQGVLLPALPVPRMLCEDCHSSPVWRINCKSCSTPICIKHDFRDKMKIRICGVRDVSVEAREYLAMKKKWDQRIGKLNAGNDPDWELLAREFFQQKLASLNHVRSTETRPPVANVSSLLRQSLQPCNDQPSQMPVPTIQPLPEGLADDTSSHQSILETDLPQRPSSRGSNVSDTISRASSPAPSAETPPVTPEPKSTPRKAAKRDIKPSLEPPWKAASPSTVVLLDLRATRAEDAWHDATVYRMQDQPAQAAQAGRIRRPKNASKLRQSTDARRPSSSNTADPDIMAGFLGEFSEMRFDDIRPLTISERARILINQPTPNVTQSSDLEQRNVEEVGILVRELATRMRDLRAHFGPDSPAARALPNITIDDDGTEAIIQHVEGLVHIDTDSSGDDPSS</sequence>
<dbReference type="AlphaFoldDB" id="A0A0N1P040"/>
<dbReference type="Proteomes" id="UP000038010">
    <property type="component" value="Unassembled WGS sequence"/>
</dbReference>
<evidence type="ECO:0000313" key="3">
    <source>
        <dbReference type="Proteomes" id="UP000038010"/>
    </source>
</evidence>
<protein>
    <submittedName>
        <fullName evidence="2">Uncharacterized protein</fullName>
    </submittedName>
</protein>
<feature type="compositionally biased region" description="Polar residues" evidence="1">
    <location>
        <begin position="677"/>
        <end position="691"/>
    </location>
</feature>
<proteinExistence type="predicted"/>
<gene>
    <name evidence="2" type="ORF">AB675_3385</name>
</gene>
<keyword evidence="3" id="KW-1185">Reference proteome</keyword>
<dbReference type="EMBL" id="LFJN01000014">
    <property type="protein sequence ID" value="KPI39744.1"/>
    <property type="molecule type" value="Genomic_DNA"/>
</dbReference>
<feature type="region of interest" description="Disordered" evidence="1">
    <location>
        <begin position="285"/>
        <end position="330"/>
    </location>
</feature>
<feature type="region of interest" description="Disordered" evidence="1">
    <location>
        <begin position="1"/>
        <end position="23"/>
    </location>
</feature>
<evidence type="ECO:0000313" key="2">
    <source>
        <dbReference type="EMBL" id="KPI39744.1"/>
    </source>
</evidence>
<dbReference type="OrthoDB" id="3903581at2759"/>
<feature type="region of interest" description="Disordered" evidence="1">
    <location>
        <begin position="761"/>
        <end position="798"/>
    </location>
</feature>
<organism evidence="2 3">
    <name type="scientific">Cyphellophora attinorum</name>
    <dbReference type="NCBI Taxonomy" id="1664694"/>
    <lineage>
        <taxon>Eukaryota</taxon>
        <taxon>Fungi</taxon>
        <taxon>Dikarya</taxon>
        <taxon>Ascomycota</taxon>
        <taxon>Pezizomycotina</taxon>
        <taxon>Eurotiomycetes</taxon>
        <taxon>Chaetothyriomycetidae</taxon>
        <taxon>Chaetothyriales</taxon>
        <taxon>Cyphellophoraceae</taxon>
        <taxon>Cyphellophora</taxon>
    </lineage>
</organism>
<feature type="compositionally biased region" description="Polar residues" evidence="1">
    <location>
        <begin position="638"/>
        <end position="648"/>
    </location>
</feature>
<comment type="caution">
    <text evidence="2">The sequence shown here is derived from an EMBL/GenBank/DDBJ whole genome shotgun (WGS) entry which is preliminary data.</text>
</comment>